<dbReference type="Pfam" id="PF05910">
    <property type="entry name" value="DUF868"/>
    <property type="match status" value="2"/>
</dbReference>
<evidence type="ECO:0000313" key="2">
    <source>
        <dbReference type="Proteomes" id="UP001567538"/>
    </source>
</evidence>
<dbReference type="InterPro" id="IPR008586">
    <property type="entry name" value="DUF868_pln"/>
</dbReference>
<organism evidence="1 2">
    <name type="scientific">Salvia divinorum</name>
    <name type="common">Maria pastora</name>
    <name type="synonym">Diviner's sage</name>
    <dbReference type="NCBI Taxonomy" id="28513"/>
    <lineage>
        <taxon>Eukaryota</taxon>
        <taxon>Viridiplantae</taxon>
        <taxon>Streptophyta</taxon>
        <taxon>Embryophyta</taxon>
        <taxon>Tracheophyta</taxon>
        <taxon>Spermatophyta</taxon>
        <taxon>Magnoliopsida</taxon>
        <taxon>eudicotyledons</taxon>
        <taxon>Gunneridae</taxon>
        <taxon>Pentapetalae</taxon>
        <taxon>asterids</taxon>
        <taxon>lamiids</taxon>
        <taxon>Lamiales</taxon>
        <taxon>Lamiaceae</taxon>
        <taxon>Nepetoideae</taxon>
        <taxon>Mentheae</taxon>
        <taxon>Salviinae</taxon>
        <taxon>Salvia</taxon>
        <taxon>Salvia subgen. Calosphace</taxon>
    </lineage>
</organism>
<gene>
    <name evidence="1" type="ORF">AAHA92_24202</name>
</gene>
<proteinExistence type="predicted"/>
<reference evidence="1 2" key="1">
    <citation type="submission" date="2024-06" db="EMBL/GenBank/DDBJ databases">
        <title>A chromosome level genome sequence of Diviner's sage (Salvia divinorum).</title>
        <authorList>
            <person name="Ford S.A."/>
            <person name="Ro D.-K."/>
            <person name="Ness R.W."/>
            <person name="Phillips M.A."/>
        </authorList>
    </citation>
    <scope>NUCLEOTIDE SEQUENCE [LARGE SCALE GENOMIC DNA]</scope>
    <source>
        <strain evidence="1">SAF-2024a</strain>
        <tissue evidence="1">Leaf</tissue>
    </source>
</reference>
<dbReference type="PANTHER" id="PTHR31972:SF4">
    <property type="entry name" value="DUF868 DOMAIN-CONTAINING PROTEIN"/>
    <property type="match status" value="1"/>
</dbReference>
<protein>
    <submittedName>
        <fullName evidence="1">Uncharacterized protein</fullName>
    </submittedName>
</protein>
<accession>A0ABD1G6L8</accession>
<evidence type="ECO:0000313" key="1">
    <source>
        <dbReference type="EMBL" id="KAL1539755.1"/>
    </source>
</evidence>
<dbReference type="EMBL" id="JBEAFC010000009">
    <property type="protein sequence ID" value="KAL1539755.1"/>
    <property type="molecule type" value="Genomic_DNA"/>
</dbReference>
<comment type="caution">
    <text evidence="1">The sequence shown here is derived from an EMBL/GenBank/DDBJ whole genome shotgun (WGS) entry which is preliminary data.</text>
</comment>
<dbReference type="PANTHER" id="PTHR31972">
    <property type="entry name" value="EXPRESSED PROTEIN"/>
    <property type="match status" value="1"/>
</dbReference>
<keyword evidence="2" id="KW-1185">Reference proteome</keyword>
<name>A0ABD1G6L8_SALDI</name>
<dbReference type="AlphaFoldDB" id="A0ABD1G6L8"/>
<dbReference type="Proteomes" id="UP001567538">
    <property type="component" value="Unassembled WGS sequence"/>
</dbReference>
<sequence length="296" mass="33102">MLSYMSQNYGAKSISSKVCAAPKSLFSCSFLNYDVSFNSRITGSIGLLQAYGMMKDFPSCFSENGVQVADSPPPTTARAQNHVACIYHYNSQSFSGFITITWIKNLMAQAVSIAVENSASDSLGKVDIRPWLFSKRKGFKKMVVDSTKVDIYWDLSSAKFGSSPEPLEGFYLAIALNQELCLLVGDLQTEAYKKIDPSPFEKSTFLGRDYRKVVLQVTHLQWKFRGNQTIFVDGVCVEVYWDVHGWLFDSVACSAVFLFRTQAKAAPLEGSEDWQRLKESSHSHGFSLVLCAWKSE</sequence>